<gene>
    <name evidence="5" type="ordered locus">HCH_06974</name>
</gene>
<sequence length="296" mass="33868">MGAPPRFHRDSRTPRRLAGLALALLLSATSASAASIGVCDTLNVTGNPEYPPFLWRDRDNPELLIGVAVRLLEIALEPENIKVESRYVGPWSRAQVEAQLGRIDMLTGAFITEERQTYMDYIKPPMMVMPNVIFVKKGKAFPMSSWLDLKNRHGDTLINNSFGQEFDEFAERQLNIEEVRSIEFAFERLLLGRTDYVIYELYQGYAIGEVRGFKGEIEHLPTPISSEGLYYTVSKKSPCHNQELIDFLNKRLRELVDKKAPESLVERYMTLWRKQATALDISEVSSLRMKKSRFSK</sequence>
<evidence type="ECO:0000256" key="1">
    <source>
        <dbReference type="ARBA" id="ARBA00010333"/>
    </source>
</evidence>
<feature type="domain" description="Solute-binding protein family 3/N-terminal" evidence="4">
    <location>
        <begin position="43"/>
        <end position="269"/>
    </location>
</feature>
<organism evidence="5 6">
    <name type="scientific">Hahella chejuensis (strain KCTC 2396)</name>
    <dbReference type="NCBI Taxonomy" id="349521"/>
    <lineage>
        <taxon>Bacteria</taxon>
        <taxon>Pseudomonadati</taxon>
        <taxon>Pseudomonadota</taxon>
        <taxon>Gammaproteobacteria</taxon>
        <taxon>Oceanospirillales</taxon>
        <taxon>Hahellaceae</taxon>
        <taxon>Hahella</taxon>
    </lineage>
</organism>
<dbReference type="STRING" id="349521.HCH_06974"/>
<name>Q2S6Y5_HAHCH</name>
<feature type="chain" id="PRO_5004215397" evidence="3">
    <location>
        <begin position="34"/>
        <end position="296"/>
    </location>
</feature>
<evidence type="ECO:0000256" key="3">
    <source>
        <dbReference type="SAM" id="SignalP"/>
    </source>
</evidence>
<keyword evidence="2 3" id="KW-0732">Signal</keyword>
<dbReference type="AlphaFoldDB" id="Q2S6Y5"/>
<dbReference type="Pfam" id="PF00497">
    <property type="entry name" value="SBP_bac_3"/>
    <property type="match status" value="1"/>
</dbReference>
<dbReference type="SUPFAM" id="SSF53850">
    <property type="entry name" value="Periplasmic binding protein-like II"/>
    <property type="match status" value="1"/>
</dbReference>
<evidence type="ECO:0000313" key="6">
    <source>
        <dbReference type="Proteomes" id="UP000000238"/>
    </source>
</evidence>
<accession>Q2S6Y5</accession>
<dbReference type="KEGG" id="hch:HCH_06974"/>
<keyword evidence="6" id="KW-1185">Reference proteome</keyword>
<dbReference type="PANTHER" id="PTHR35936">
    <property type="entry name" value="MEMBRANE-BOUND LYTIC MUREIN TRANSGLYCOSYLASE F"/>
    <property type="match status" value="1"/>
</dbReference>
<dbReference type="PANTHER" id="PTHR35936:SF6">
    <property type="entry name" value="AMINO ACID ABC TRANSPORTER SUBSTRATE-BINDING PAAT FAMILY PROTEIN"/>
    <property type="match status" value="1"/>
</dbReference>
<dbReference type="eggNOG" id="COG0834">
    <property type="taxonomic scope" value="Bacteria"/>
</dbReference>
<protein>
    <submittedName>
        <fullName evidence="5">ABC-type amino acid transport/signal transduction systems, periplasmic component/domain</fullName>
    </submittedName>
</protein>
<comment type="similarity">
    <text evidence="1">Belongs to the bacterial solute-binding protein 3 family.</text>
</comment>
<dbReference type="InterPro" id="IPR001638">
    <property type="entry name" value="Solute-binding_3/MltF_N"/>
</dbReference>
<proteinExistence type="inferred from homology"/>
<evidence type="ECO:0000313" key="5">
    <source>
        <dbReference type="EMBL" id="ABC33589.1"/>
    </source>
</evidence>
<evidence type="ECO:0000259" key="4">
    <source>
        <dbReference type="Pfam" id="PF00497"/>
    </source>
</evidence>
<dbReference type="Proteomes" id="UP000000238">
    <property type="component" value="Chromosome"/>
</dbReference>
<evidence type="ECO:0000256" key="2">
    <source>
        <dbReference type="ARBA" id="ARBA00022729"/>
    </source>
</evidence>
<reference evidence="5 6" key="1">
    <citation type="journal article" date="2005" name="Nucleic Acids Res.">
        <title>Genomic blueprint of Hahella chejuensis, a marine microbe producing an algicidal agent.</title>
        <authorList>
            <person name="Jeong H."/>
            <person name="Yim J.H."/>
            <person name="Lee C."/>
            <person name="Choi S.-H."/>
            <person name="Park Y.K."/>
            <person name="Yoon S.H."/>
            <person name="Hur C.-G."/>
            <person name="Kang H.-Y."/>
            <person name="Kim D."/>
            <person name="Lee H.H."/>
            <person name="Park K.H."/>
            <person name="Park S.-H."/>
            <person name="Park H.-S."/>
            <person name="Lee H.K."/>
            <person name="Oh T.K."/>
            <person name="Kim J.F."/>
        </authorList>
    </citation>
    <scope>NUCLEOTIDE SEQUENCE [LARGE SCALE GENOMIC DNA]</scope>
    <source>
        <strain evidence="5 6">KCTC 2396</strain>
    </source>
</reference>
<dbReference type="HOGENOM" id="CLU_064076_0_1_6"/>
<dbReference type="Gene3D" id="3.40.190.10">
    <property type="entry name" value="Periplasmic binding protein-like II"/>
    <property type="match status" value="2"/>
</dbReference>
<feature type="signal peptide" evidence="3">
    <location>
        <begin position="1"/>
        <end position="33"/>
    </location>
</feature>
<dbReference type="RefSeq" id="WP_011400639.1">
    <property type="nucleotide sequence ID" value="NC_007645.1"/>
</dbReference>
<dbReference type="EMBL" id="CP000155">
    <property type="protein sequence ID" value="ABC33589.1"/>
    <property type="molecule type" value="Genomic_DNA"/>
</dbReference>
<dbReference type="OrthoDB" id="7677520at2"/>